<feature type="transmembrane region" description="Helical" evidence="11">
    <location>
        <begin position="297"/>
        <end position="324"/>
    </location>
</feature>
<feature type="region of interest" description="Disordered" evidence="10">
    <location>
        <begin position="42"/>
        <end position="89"/>
    </location>
</feature>
<dbReference type="PANTHER" id="PTHR31272:SF6">
    <property type="entry name" value="CYTOCHROME C-TYPE BIOGENESIS CCDA-LIKE CHLOROPLASTIC PROTEIN"/>
    <property type="match status" value="1"/>
</dbReference>
<sequence>MAISQCAGLQLPSLSSWPQAQAGGPVPLNEDSARHWWRPRKELKQGRKAGAVQVPRWQWQSPGEGRRGSCRRCRSRDSPQTSQLRPNSADLYQPLMVESSSPADDGSPRKALRVVPEAAVLGASLLLLLAPAAWADGGGGTDTGWAAAVGEALYALGQNANALVQGQIQGGLTLTSGAVILGAGLVTSLSPCTLSVLPLTIGYIGGYDQGRSRAALVRDAAAFSLGLATTLAALGTGASLAGKAYGQVGAGLPIAASLTAMLMGLNLLEVLPLRFPSFLGNVDARELAAGLPSSVQAYLAGLVFALAASPCSTPVLATLLSYVATTQDPVVGSALLFTYTLGYVAPLLAAASFTGALKQLLELRKFSAWINPASGCLLLSGGLYTFLLRVVPAQ</sequence>
<feature type="transmembrane region" description="Helical" evidence="11">
    <location>
        <begin position="216"/>
        <end position="238"/>
    </location>
</feature>
<keyword evidence="6 11" id="KW-0812">Transmembrane</keyword>
<dbReference type="GO" id="GO:0010190">
    <property type="term" value="P:cytochrome b6f complex assembly"/>
    <property type="evidence" value="ECO:0000318"/>
    <property type="project" value="GO_Central"/>
</dbReference>
<evidence type="ECO:0000259" key="12">
    <source>
        <dbReference type="Pfam" id="PF02683"/>
    </source>
</evidence>
<dbReference type="GO" id="GO:0055035">
    <property type="term" value="C:plastid thylakoid membrane"/>
    <property type="evidence" value="ECO:0000318"/>
    <property type="project" value="GO_Central"/>
</dbReference>
<dbReference type="PANTHER" id="PTHR31272">
    <property type="entry name" value="CYTOCHROME C-TYPE BIOGENESIS PROTEIN HI_1454-RELATED"/>
    <property type="match status" value="1"/>
</dbReference>
<evidence type="ECO:0000256" key="10">
    <source>
        <dbReference type="SAM" id="MobiDB-lite"/>
    </source>
</evidence>
<dbReference type="OrthoDB" id="40974at2759"/>
<evidence type="ECO:0000256" key="6">
    <source>
        <dbReference type="ARBA" id="ARBA00022692"/>
    </source>
</evidence>
<keyword evidence="7" id="KW-0201">Cytochrome c-type biogenesis</keyword>
<dbReference type="AlphaFoldDB" id="A0A1Y1I9H5"/>
<dbReference type="InterPro" id="IPR051790">
    <property type="entry name" value="Cytochrome_c-biogenesis_DsbD"/>
</dbReference>
<evidence type="ECO:0000256" key="3">
    <source>
        <dbReference type="ARBA" id="ARBA00006143"/>
    </source>
</evidence>
<keyword evidence="14" id="KW-1185">Reference proteome</keyword>
<dbReference type="GO" id="GO:0045454">
    <property type="term" value="P:cell redox homeostasis"/>
    <property type="evidence" value="ECO:0000318"/>
    <property type="project" value="GO_Central"/>
</dbReference>
<evidence type="ECO:0000256" key="4">
    <source>
        <dbReference type="ARBA" id="ARBA00022528"/>
    </source>
</evidence>
<dbReference type="InterPro" id="IPR003834">
    <property type="entry name" value="Cyt_c_assmbl_TM_dom"/>
</dbReference>
<evidence type="ECO:0000256" key="11">
    <source>
        <dbReference type="SAM" id="Phobius"/>
    </source>
</evidence>
<name>A0A1Y1I9H5_KLENI</name>
<gene>
    <name evidence="13" type="ORF">KFL_002540050</name>
</gene>
<proteinExistence type="inferred from homology"/>
<protein>
    <recommendedName>
        <fullName evidence="12">Cytochrome C biogenesis protein transmembrane domain-containing protein</fullName>
    </recommendedName>
</protein>
<keyword evidence="8 11" id="KW-1133">Transmembrane helix</keyword>
<evidence type="ECO:0000313" key="14">
    <source>
        <dbReference type="Proteomes" id="UP000054558"/>
    </source>
</evidence>
<dbReference type="OMA" id="LRQYSAW"/>
<evidence type="ECO:0000256" key="1">
    <source>
        <dbReference type="ARBA" id="ARBA00004141"/>
    </source>
</evidence>
<accession>A0A1Y1I9H5</accession>
<evidence type="ECO:0000256" key="8">
    <source>
        <dbReference type="ARBA" id="ARBA00022989"/>
    </source>
</evidence>
<reference evidence="13 14" key="1">
    <citation type="journal article" date="2014" name="Nat. Commun.">
        <title>Klebsormidium flaccidum genome reveals primary factors for plant terrestrial adaptation.</title>
        <authorList>
            <person name="Hori K."/>
            <person name="Maruyama F."/>
            <person name="Fujisawa T."/>
            <person name="Togashi T."/>
            <person name="Yamamoto N."/>
            <person name="Seo M."/>
            <person name="Sato S."/>
            <person name="Yamada T."/>
            <person name="Mori H."/>
            <person name="Tajima N."/>
            <person name="Moriyama T."/>
            <person name="Ikeuchi M."/>
            <person name="Watanabe M."/>
            <person name="Wada H."/>
            <person name="Kobayashi K."/>
            <person name="Saito M."/>
            <person name="Masuda T."/>
            <person name="Sasaki-Sekimoto Y."/>
            <person name="Mashiguchi K."/>
            <person name="Awai K."/>
            <person name="Shimojima M."/>
            <person name="Masuda S."/>
            <person name="Iwai M."/>
            <person name="Nobusawa T."/>
            <person name="Narise T."/>
            <person name="Kondo S."/>
            <person name="Saito H."/>
            <person name="Sato R."/>
            <person name="Murakawa M."/>
            <person name="Ihara Y."/>
            <person name="Oshima-Yamada Y."/>
            <person name="Ohtaka K."/>
            <person name="Satoh M."/>
            <person name="Sonobe K."/>
            <person name="Ishii M."/>
            <person name="Ohtani R."/>
            <person name="Kanamori-Sato M."/>
            <person name="Honoki R."/>
            <person name="Miyazaki D."/>
            <person name="Mochizuki H."/>
            <person name="Umetsu J."/>
            <person name="Higashi K."/>
            <person name="Shibata D."/>
            <person name="Kamiya Y."/>
            <person name="Sato N."/>
            <person name="Nakamura Y."/>
            <person name="Tabata S."/>
            <person name="Ida S."/>
            <person name="Kurokawa K."/>
            <person name="Ohta H."/>
        </authorList>
    </citation>
    <scope>NUCLEOTIDE SEQUENCE [LARGE SCALE GENOMIC DNA]</scope>
    <source>
        <strain evidence="13 14">NIES-2285</strain>
    </source>
</reference>
<evidence type="ECO:0000256" key="7">
    <source>
        <dbReference type="ARBA" id="ARBA00022748"/>
    </source>
</evidence>
<evidence type="ECO:0000256" key="5">
    <source>
        <dbReference type="ARBA" id="ARBA00022640"/>
    </source>
</evidence>
<feature type="domain" description="Cytochrome C biogenesis protein transmembrane" evidence="12">
    <location>
        <begin position="178"/>
        <end position="357"/>
    </location>
</feature>
<feature type="transmembrane region" description="Helical" evidence="11">
    <location>
        <begin position="369"/>
        <end position="391"/>
    </location>
</feature>
<organism evidence="13 14">
    <name type="scientific">Klebsormidium nitens</name>
    <name type="common">Green alga</name>
    <name type="synonym">Ulothrix nitens</name>
    <dbReference type="NCBI Taxonomy" id="105231"/>
    <lineage>
        <taxon>Eukaryota</taxon>
        <taxon>Viridiplantae</taxon>
        <taxon>Streptophyta</taxon>
        <taxon>Klebsormidiophyceae</taxon>
        <taxon>Klebsormidiales</taxon>
        <taxon>Klebsormidiaceae</taxon>
        <taxon>Klebsormidium</taxon>
    </lineage>
</organism>
<keyword evidence="9 11" id="KW-0472">Membrane</keyword>
<comment type="subcellular location">
    <subcellularLocation>
        <location evidence="1">Membrane</location>
        <topology evidence="1">Multi-pass membrane protein</topology>
    </subcellularLocation>
    <subcellularLocation>
        <location evidence="2">Plastid</location>
        <location evidence="2">Chloroplast</location>
    </subcellularLocation>
</comment>
<keyword evidence="5" id="KW-0934">Plastid</keyword>
<evidence type="ECO:0000256" key="9">
    <source>
        <dbReference type="ARBA" id="ARBA00023136"/>
    </source>
</evidence>
<dbReference type="Pfam" id="PF02683">
    <property type="entry name" value="DsbD_TM"/>
    <property type="match status" value="1"/>
</dbReference>
<keyword evidence="4" id="KW-0150">Chloroplast</keyword>
<feature type="transmembrane region" description="Helical" evidence="11">
    <location>
        <begin position="336"/>
        <end position="357"/>
    </location>
</feature>
<comment type="similarity">
    <text evidence="3">Belongs to the DsbD family.</text>
</comment>
<dbReference type="Proteomes" id="UP000054558">
    <property type="component" value="Unassembled WGS sequence"/>
</dbReference>
<feature type="transmembrane region" description="Helical" evidence="11">
    <location>
        <begin position="179"/>
        <end position="204"/>
    </location>
</feature>
<dbReference type="GO" id="GO:0009507">
    <property type="term" value="C:chloroplast"/>
    <property type="evidence" value="ECO:0007669"/>
    <property type="project" value="UniProtKB-SubCell"/>
</dbReference>
<dbReference type="STRING" id="105231.A0A1Y1I9H5"/>
<feature type="transmembrane region" description="Helical" evidence="11">
    <location>
        <begin position="244"/>
        <end position="268"/>
    </location>
</feature>
<dbReference type="EMBL" id="DF237203">
    <property type="protein sequence ID" value="GAQ85771.1"/>
    <property type="molecule type" value="Genomic_DNA"/>
</dbReference>
<evidence type="ECO:0000313" key="13">
    <source>
        <dbReference type="EMBL" id="GAQ85771.1"/>
    </source>
</evidence>
<evidence type="ECO:0000256" key="2">
    <source>
        <dbReference type="ARBA" id="ARBA00004229"/>
    </source>
</evidence>